<comment type="caution">
    <text evidence="2">The sequence shown here is derived from an EMBL/GenBank/DDBJ whole genome shotgun (WGS) entry which is preliminary data.</text>
</comment>
<dbReference type="Proteomes" id="UP001363151">
    <property type="component" value="Unassembled WGS sequence"/>
</dbReference>
<proteinExistence type="predicted"/>
<feature type="region of interest" description="Disordered" evidence="1">
    <location>
        <begin position="1"/>
        <end position="24"/>
    </location>
</feature>
<dbReference type="PROSITE" id="PS51808">
    <property type="entry name" value="CHCH"/>
    <property type="match status" value="1"/>
</dbReference>
<protein>
    <recommendedName>
        <fullName evidence="4">CHCH domain-containing protein</fullName>
    </recommendedName>
</protein>
<evidence type="ECO:0008006" key="4">
    <source>
        <dbReference type="Google" id="ProtNLM"/>
    </source>
</evidence>
<evidence type="ECO:0000256" key="1">
    <source>
        <dbReference type="SAM" id="MobiDB-lite"/>
    </source>
</evidence>
<evidence type="ECO:0000313" key="2">
    <source>
        <dbReference type="EMBL" id="KAK7235239.1"/>
    </source>
</evidence>
<organism evidence="2 3">
    <name type="scientific">Aureococcus anophagefferens</name>
    <name type="common">Harmful bloom alga</name>
    <dbReference type="NCBI Taxonomy" id="44056"/>
    <lineage>
        <taxon>Eukaryota</taxon>
        <taxon>Sar</taxon>
        <taxon>Stramenopiles</taxon>
        <taxon>Ochrophyta</taxon>
        <taxon>Pelagophyceae</taxon>
        <taxon>Pelagomonadales</taxon>
        <taxon>Pelagomonadaceae</taxon>
        <taxon>Aureococcus</taxon>
    </lineage>
</organism>
<evidence type="ECO:0000313" key="3">
    <source>
        <dbReference type="Proteomes" id="UP001363151"/>
    </source>
</evidence>
<dbReference type="EMBL" id="JBBJCI010000294">
    <property type="protein sequence ID" value="KAK7235239.1"/>
    <property type="molecule type" value="Genomic_DNA"/>
</dbReference>
<feature type="compositionally biased region" description="Low complexity" evidence="1">
    <location>
        <begin position="1"/>
        <end position="10"/>
    </location>
</feature>
<name>A0ABR1FPT1_AURAN</name>
<keyword evidence="3" id="KW-1185">Reference proteome</keyword>
<reference evidence="2 3" key="1">
    <citation type="submission" date="2024-03" db="EMBL/GenBank/DDBJ databases">
        <title>Aureococcus anophagefferens CCMP1851 and Kratosvirus quantuckense: Draft genome of a second virus-susceptible host strain in the model system.</title>
        <authorList>
            <person name="Chase E."/>
            <person name="Truchon A.R."/>
            <person name="Schepens W."/>
            <person name="Wilhelm S.W."/>
        </authorList>
    </citation>
    <scope>NUCLEOTIDE SEQUENCE [LARGE SCALE GENOMIC DNA]</scope>
    <source>
        <strain evidence="2 3">CCMP1851</strain>
    </source>
</reference>
<gene>
    <name evidence="2" type="ORF">SO694_00144040</name>
</gene>
<sequence length="168" mass="18264">MGGRLSRSAGPPAPEGPAAPSGTISVESGLAETLSAQRQSRLVDEQQKALEAEVERRVTVATAERVLAASAAWESERRGLLEARERELREAEASQLDHVKAQVALLHSKYDFVRPPPVPRCLAEERDVLKCYEDNKGGDVLKCAKLVDAYSACARRVADDLARSLQQS</sequence>
<accession>A0ABR1FPT1</accession>